<reference evidence="1" key="1">
    <citation type="submission" date="2021-06" db="EMBL/GenBank/DDBJ databases">
        <authorList>
            <person name="Kallberg Y."/>
            <person name="Tangrot J."/>
            <person name="Rosling A."/>
        </authorList>
    </citation>
    <scope>NUCLEOTIDE SEQUENCE</scope>
    <source>
        <strain evidence="1">CL356</strain>
    </source>
</reference>
<proteinExistence type="predicted"/>
<name>A0ACA9NLG1_9GLOM</name>
<dbReference type="Proteomes" id="UP000789525">
    <property type="component" value="Unassembled WGS sequence"/>
</dbReference>
<sequence length="105" mass="12137">MVGDQCQNEHAGCGPVCQEEEYAHEPDEEGLPLVQCDETQRKEPYRTQGTEREEIRDGTKHGSSGQHYPNATTRYQGNPRYWRHKDDNLTIRGENDKNESDYPDL</sequence>
<organism evidence="1 2">
    <name type="scientific">Acaulospora colombiana</name>
    <dbReference type="NCBI Taxonomy" id="27376"/>
    <lineage>
        <taxon>Eukaryota</taxon>
        <taxon>Fungi</taxon>
        <taxon>Fungi incertae sedis</taxon>
        <taxon>Mucoromycota</taxon>
        <taxon>Glomeromycotina</taxon>
        <taxon>Glomeromycetes</taxon>
        <taxon>Diversisporales</taxon>
        <taxon>Acaulosporaceae</taxon>
        <taxon>Acaulospora</taxon>
    </lineage>
</organism>
<gene>
    <name evidence="1" type="ORF">ACOLOM_LOCUS8724</name>
</gene>
<dbReference type="EMBL" id="CAJVPT010023360">
    <property type="protein sequence ID" value="CAG8664941.1"/>
    <property type="molecule type" value="Genomic_DNA"/>
</dbReference>
<comment type="caution">
    <text evidence="1">The sequence shown here is derived from an EMBL/GenBank/DDBJ whole genome shotgun (WGS) entry which is preliminary data.</text>
</comment>
<protein>
    <submittedName>
        <fullName evidence="1">2317_t:CDS:1</fullName>
    </submittedName>
</protein>
<keyword evidence="2" id="KW-1185">Reference proteome</keyword>
<accession>A0ACA9NLG1</accession>
<evidence type="ECO:0000313" key="1">
    <source>
        <dbReference type="EMBL" id="CAG8664941.1"/>
    </source>
</evidence>
<evidence type="ECO:0000313" key="2">
    <source>
        <dbReference type="Proteomes" id="UP000789525"/>
    </source>
</evidence>